<protein>
    <submittedName>
        <fullName evidence="2">Ig-like domain-containing protein</fullName>
    </submittedName>
</protein>
<sequence length="494" mass="56879">MLTITNSHFSCDSCFLKWTTPLKRFSLEEIKCTNVTKHDKCDVVIDQSGLPKDPDTGLNIRRAKIGGVAELPCYFTGSEVKAIEWRRVYPDQLIAYIPISELNKPKSKYQPNHYQVLPGGHLLVKDAKRELVERYKCNVIGLTHNASVILNFRLDFSQWYSTDVFNSVFWGACVCSLLTCLASFLFNITWIILKNVGLWWLNRAERLSRVKGMVDAMEKYRQRQMERIQERYHKNIENIRDNYHNQVETLRVSYANQTEKFKDFKQQRLENVSQHLEGIKDHYNQQVSRIKDFGSKRAEALCDSYEQQLTRVKAFTLQNRLKLMRQYKVKQKFINKLLERYNENEHNMDDADKEATLETVLEGGLEQTSKFVERSPSYYSLPEYVTGDDDSIVENTGYTSPNRHLAMNRCNLDVAGSSKSSKYSPISENPSSSGISSLKTKPYDSVSSSLLTDSTIDTFKARGSDKIKPRKKSASTCESEFSGSNTNENGKRIN</sequence>
<organism evidence="1 2">
    <name type="scientific">Rhabditophanes sp. KR3021</name>
    <dbReference type="NCBI Taxonomy" id="114890"/>
    <lineage>
        <taxon>Eukaryota</taxon>
        <taxon>Metazoa</taxon>
        <taxon>Ecdysozoa</taxon>
        <taxon>Nematoda</taxon>
        <taxon>Chromadorea</taxon>
        <taxon>Rhabditida</taxon>
        <taxon>Tylenchina</taxon>
        <taxon>Panagrolaimomorpha</taxon>
        <taxon>Strongyloidoidea</taxon>
        <taxon>Alloionematidae</taxon>
        <taxon>Rhabditophanes</taxon>
    </lineage>
</organism>
<reference evidence="2" key="1">
    <citation type="submission" date="2016-11" db="UniProtKB">
        <authorList>
            <consortium name="WormBaseParasite"/>
        </authorList>
    </citation>
    <scope>IDENTIFICATION</scope>
    <source>
        <strain evidence="2">KR3021</strain>
    </source>
</reference>
<evidence type="ECO:0000313" key="2">
    <source>
        <dbReference type="WBParaSite" id="RSKR_0000558800.1"/>
    </source>
</evidence>
<accession>A0AC35TZM4</accession>
<dbReference type="WBParaSite" id="RSKR_0000558800.1">
    <property type="protein sequence ID" value="RSKR_0000558800.1"/>
    <property type="gene ID" value="RSKR_0000558800"/>
</dbReference>
<evidence type="ECO:0000313" key="1">
    <source>
        <dbReference type="Proteomes" id="UP000095286"/>
    </source>
</evidence>
<dbReference type="Proteomes" id="UP000095286">
    <property type="component" value="Unplaced"/>
</dbReference>
<proteinExistence type="predicted"/>
<name>A0AC35TZM4_9BILA</name>